<dbReference type="OrthoDB" id="387657at2759"/>
<keyword evidence="12 14" id="KW-0472">Membrane</keyword>
<reference evidence="16 17" key="1">
    <citation type="journal article" date="2007" name="Nat. Biotechnol.">
        <title>Genome sequence of the lignocellulose-bioconverting and xylose-fermenting yeast Pichia stipitis.</title>
        <authorList>
            <person name="Jeffries T.W."/>
            <person name="Grigoriev I.V."/>
            <person name="Grimwood J."/>
            <person name="Laplaza J.M."/>
            <person name="Aerts A."/>
            <person name="Salamov A."/>
            <person name="Schmutz J."/>
            <person name="Lindquist E."/>
            <person name="Dehal P."/>
            <person name="Shapiro H."/>
            <person name="Jin Y.S."/>
            <person name="Passoth V."/>
            <person name="Richardson P.M."/>
        </authorList>
    </citation>
    <scope>NUCLEOTIDE SEQUENCE [LARGE SCALE GENOMIC DNA]</scope>
    <source>
        <strain evidence="17">ATCC 58785 / CBS 6054 / NBRC 10063 / NRRL Y-11545</strain>
    </source>
</reference>
<dbReference type="PANTHER" id="PTHR16320:SF24">
    <property type="entry name" value="PHOSPHODIESTERASE, PUTATIVE-RELATED"/>
    <property type="match status" value="1"/>
</dbReference>
<dbReference type="GO" id="GO:0071944">
    <property type="term" value="C:cell periphery"/>
    <property type="evidence" value="ECO:0007669"/>
    <property type="project" value="EnsemblFungi"/>
</dbReference>
<evidence type="ECO:0000313" key="16">
    <source>
        <dbReference type="EMBL" id="ABN67556.2"/>
    </source>
</evidence>
<keyword evidence="7 16" id="KW-0378">Hydrolase</keyword>
<evidence type="ECO:0000256" key="10">
    <source>
        <dbReference type="ARBA" id="ARBA00022989"/>
    </source>
</evidence>
<dbReference type="HOGENOM" id="CLU_034001_5_0_1"/>
<dbReference type="EMBL" id="CP000500">
    <property type="protein sequence ID" value="ABN67556.2"/>
    <property type="molecule type" value="Genomic_DNA"/>
</dbReference>
<dbReference type="FunCoup" id="A3LY15">
    <property type="interactions" value="85"/>
</dbReference>
<dbReference type="RefSeq" id="XP_001385585.2">
    <property type="nucleotide sequence ID" value="XM_001385548.1"/>
</dbReference>
<keyword evidence="10 14" id="KW-1133">Transmembrane helix</keyword>
<evidence type="ECO:0000256" key="13">
    <source>
        <dbReference type="SAM" id="MobiDB-lite"/>
    </source>
</evidence>
<evidence type="ECO:0000259" key="15">
    <source>
        <dbReference type="Pfam" id="PF03372"/>
    </source>
</evidence>
<dbReference type="PANTHER" id="PTHR16320">
    <property type="entry name" value="SPHINGOMYELINASE FAMILY MEMBER"/>
    <property type="match status" value="1"/>
</dbReference>
<dbReference type="GO" id="GO:0090266">
    <property type="term" value="P:regulation of mitotic cell cycle spindle assembly checkpoint"/>
    <property type="evidence" value="ECO:0007669"/>
    <property type="project" value="EnsemblFungi"/>
</dbReference>
<dbReference type="STRING" id="322104.A3LY15"/>
<dbReference type="GO" id="GO:0004767">
    <property type="term" value="F:sphingomyelin phosphodiesterase activity"/>
    <property type="evidence" value="ECO:0007669"/>
    <property type="project" value="InterPro"/>
</dbReference>
<dbReference type="InterPro" id="IPR036691">
    <property type="entry name" value="Endo/exonu/phosph_ase_sf"/>
</dbReference>
<dbReference type="FunFam" id="3.60.10.10:FF:000073">
    <property type="entry name" value="Inositol phosphosphingolipid phospholipase"/>
    <property type="match status" value="1"/>
</dbReference>
<dbReference type="GO" id="GO:0000324">
    <property type="term" value="C:fungal-type vacuole"/>
    <property type="evidence" value="ECO:0007669"/>
    <property type="project" value="EnsemblFungi"/>
</dbReference>
<keyword evidence="8" id="KW-0460">Magnesium</keyword>
<dbReference type="AlphaFoldDB" id="A3LY15"/>
<comment type="pathway">
    <text evidence="3">Sphingolipid metabolism.</text>
</comment>
<feature type="compositionally biased region" description="Low complexity" evidence="13">
    <location>
        <begin position="7"/>
        <end position="21"/>
    </location>
</feature>
<evidence type="ECO:0000256" key="12">
    <source>
        <dbReference type="ARBA" id="ARBA00023136"/>
    </source>
</evidence>
<dbReference type="KEGG" id="pic:PICST_33012"/>
<dbReference type="Gene3D" id="3.60.10.10">
    <property type="entry name" value="Endonuclease/exonuclease/phosphatase"/>
    <property type="match status" value="1"/>
</dbReference>
<feature type="transmembrane region" description="Helical" evidence="14">
    <location>
        <begin position="366"/>
        <end position="385"/>
    </location>
</feature>
<comment type="similarity">
    <text evidence="4">Belongs to the neutral sphingomyelinase family.</text>
</comment>
<feature type="domain" description="Endonuclease/exonuclease/phosphatase" evidence="15">
    <location>
        <begin position="28"/>
        <end position="311"/>
    </location>
</feature>
<evidence type="ECO:0000256" key="4">
    <source>
        <dbReference type="ARBA" id="ARBA00006335"/>
    </source>
</evidence>
<dbReference type="EC" id="3.1.4.-" evidence="16"/>
<dbReference type="eggNOG" id="KOG3873">
    <property type="taxonomic scope" value="Eukaryota"/>
</dbReference>
<dbReference type="Pfam" id="PF03372">
    <property type="entry name" value="Exo_endo_phos"/>
    <property type="match status" value="1"/>
</dbReference>
<evidence type="ECO:0000256" key="9">
    <source>
        <dbReference type="ARBA" id="ARBA00022919"/>
    </source>
</evidence>
<keyword evidence="11" id="KW-0443">Lipid metabolism</keyword>
<dbReference type="GO" id="GO:0030149">
    <property type="term" value="P:sphingolipid catabolic process"/>
    <property type="evidence" value="ECO:0007669"/>
    <property type="project" value="EnsemblFungi"/>
</dbReference>
<evidence type="ECO:0000256" key="11">
    <source>
        <dbReference type="ARBA" id="ARBA00023098"/>
    </source>
</evidence>
<evidence type="ECO:0000256" key="3">
    <source>
        <dbReference type="ARBA" id="ARBA00004991"/>
    </source>
</evidence>
<evidence type="ECO:0000256" key="2">
    <source>
        <dbReference type="ARBA" id="ARBA00004760"/>
    </source>
</evidence>
<organism evidence="16 17">
    <name type="scientific">Scheffersomyces stipitis (strain ATCC 58785 / CBS 6054 / NBRC 10063 / NRRL Y-11545)</name>
    <name type="common">Yeast</name>
    <name type="synonym">Pichia stipitis</name>
    <dbReference type="NCBI Taxonomy" id="322104"/>
    <lineage>
        <taxon>Eukaryota</taxon>
        <taxon>Fungi</taxon>
        <taxon>Dikarya</taxon>
        <taxon>Ascomycota</taxon>
        <taxon>Saccharomycotina</taxon>
        <taxon>Pichiomycetes</taxon>
        <taxon>Debaryomycetaceae</taxon>
        <taxon>Scheffersomyces</taxon>
    </lineage>
</organism>
<keyword evidence="6" id="KW-0479">Metal-binding</keyword>
<dbReference type="InterPro" id="IPR005135">
    <property type="entry name" value="Endo/exonuclease/phosphatase"/>
</dbReference>
<evidence type="ECO:0000256" key="1">
    <source>
        <dbReference type="ARBA" id="ARBA00004141"/>
    </source>
</evidence>
<dbReference type="SUPFAM" id="SSF56219">
    <property type="entry name" value="DNase I-like"/>
    <property type="match status" value="1"/>
</dbReference>
<dbReference type="OMA" id="IEESSMF"/>
<feature type="region of interest" description="Disordered" evidence="13">
    <location>
        <begin position="1"/>
        <end position="21"/>
    </location>
</feature>
<name>A3LY15_PICST</name>
<keyword evidence="9" id="KW-0746">Sphingolipid metabolism</keyword>
<evidence type="ECO:0000256" key="6">
    <source>
        <dbReference type="ARBA" id="ARBA00022723"/>
    </source>
</evidence>
<keyword evidence="5 14" id="KW-0812">Transmembrane</keyword>
<feature type="transmembrane region" description="Helical" evidence="14">
    <location>
        <begin position="391"/>
        <end position="416"/>
    </location>
</feature>
<sequence>MTQLFASSASKNSTNSNSTTPSVPVRLLTLNCWGLKYISKFRRQRLRAIANKLAYPATKDDEYDIVALQEVWCEDDWKYLDGTCKKVYPYRRVFKSGIVTGPGLVLLSKIPIDESFLYRFPINGRASAFFRGDWLVGKSIAITLLKPHQPGAMPIALLNSHMHAPYAQSGENSYSTHRACQAWDFAKLVKMLRRSGYAVIQVGDLNSKPGSLPYKLFTVEGGLSDSWDLCYDKESQLTIEDLAAMQPLEQIHKAGTTVNNQLNTWRAHSDIRDACRLDYALIDAHNIKPISAAVKFTEKLPPPYNCSFSDHFGYTAELQIRSDGEELDSVRTITSVDRLELYEELLDEISEYRKHNVSWQATWRKYHFFLSILVVVLLHIGITFVSQEQAWLSVVFMMLNSIIGITGVVNGLIWYCGIRSESRALQEVQLEVEDAYVSMKLD</sequence>
<dbReference type="InterPro" id="IPR038772">
    <property type="entry name" value="Sph/SMPD2-like"/>
</dbReference>
<protein>
    <submittedName>
        <fullName evidence="16">Phospholipase C type enzyme</fullName>
        <ecNumber evidence="16">3.1.4.-</ecNumber>
    </submittedName>
</protein>
<dbReference type="GeneID" id="4839858"/>
<comment type="subcellular location">
    <subcellularLocation>
        <location evidence="1">Membrane</location>
        <topology evidence="1">Multi-pass membrane protein</topology>
    </subcellularLocation>
</comment>
<dbReference type="GO" id="GO:0046513">
    <property type="term" value="P:ceramide biosynthetic process"/>
    <property type="evidence" value="ECO:0007669"/>
    <property type="project" value="EnsemblFungi"/>
</dbReference>
<evidence type="ECO:0000256" key="8">
    <source>
        <dbReference type="ARBA" id="ARBA00022842"/>
    </source>
</evidence>
<proteinExistence type="inferred from homology"/>
<accession>A3LY15</accession>
<dbReference type="InParanoid" id="A3LY15"/>
<evidence type="ECO:0000256" key="5">
    <source>
        <dbReference type="ARBA" id="ARBA00022692"/>
    </source>
</evidence>
<keyword evidence="17" id="KW-1185">Reference proteome</keyword>
<comment type="pathway">
    <text evidence="2">Lipid metabolism; sphingolipid metabolism.</text>
</comment>
<dbReference type="GO" id="GO:0046872">
    <property type="term" value="F:metal ion binding"/>
    <property type="evidence" value="ECO:0007669"/>
    <property type="project" value="UniProtKB-KW"/>
</dbReference>
<dbReference type="GO" id="GO:0052714">
    <property type="term" value="F:mannosyl-inositol phosphorylceramide phospholipase activity"/>
    <property type="evidence" value="ECO:0007669"/>
    <property type="project" value="EnsemblFungi"/>
</dbReference>
<dbReference type="GO" id="GO:0072711">
    <property type="term" value="P:cellular response to hydroxyurea"/>
    <property type="evidence" value="ECO:0007669"/>
    <property type="project" value="EnsemblFungi"/>
</dbReference>
<dbReference type="GO" id="GO:0005783">
    <property type="term" value="C:endoplasmic reticulum"/>
    <property type="evidence" value="ECO:0007669"/>
    <property type="project" value="EnsemblFungi"/>
</dbReference>
<evidence type="ECO:0000256" key="14">
    <source>
        <dbReference type="SAM" id="Phobius"/>
    </source>
</evidence>
<evidence type="ECO:0000256" key="7">
    <source>
        <dbReference type="ARBA" id="ARBA00022801"/>
    </source>
</evidence>
<evidence type="ECO:0000313" key="17">
    <source>
        <dbReference type="Proteomes" id="UP000002258"/>
    </source>
</evidence>
<dbReference type="Proteomes" id="UP000002258">
    <property type="component" value="Chromosome 6"/>
</dbReference>
<dbReference type="GO" id="GO:0005741">
    <property type="term" value="C:mitochondrial outer membrane"/>
    <property type="evidence" value="ECO:0007669"/>
    <property type="project" value="EnsemblFungi"/>
</dbReference>
<gene>
    <name evidence="16" type="primary">ISC1</name>
    <name evidence="16" type="ORF">PICST_33012</name>
</gene>